<evidence type="ECO:0000256" key="1">
    <source>
        <dbReference type="ARBA" id="ARBA00004127"/>
    </source>
</evidence>
<organism evidence="6 7">
    <name type="scientific">Marivirga aurantiaca</name>
    <dbReference type="NCBI Taxonomy" id="2802615"/>
    <lineage>
        <taxon>Bacteria</taxon>
        <taxon>Pseudomonadati</taxon>
        <taxon>Bacteroidota</taxon>
        <taxon>Cytophagia</taxon>
        <taxon>Cytophagales</taxon>
        <taxon>Marivirgaceae</taxon>
        <taxon>Marivirga</taxon>
    </lineage>
</organism>
<evidence type="ECO:0000313" key="7">
    <source>
        <dbReference type="Proteomes" id="UP000611723"/>
    </source>
</evidence>
<accession>A0A934WYY7</accession>
<evidence type="ECO:0000256" key="4">
    <source>
        <dbReference type="ARBA" id="ARBA00023136"/>
    </source>
</evidence>
<dbReference type="Proteomes" id="UP000611723">
    <property type="component" value="Unassembled WGS sequence"/>
</dbReference>
<feature type="transmembrane region" description="Helical" evidence="5">
    <location>
        <begin position="147"/>
        <end position="166"/>
    </location>
</feature>
<comment type="subcellular location">
    <subcellularLocation>
        <location evidence="1">Endomembrane system</location>
        <topology evidence="1">Multi-pass membrane protein</topology>
    </subcellularLocation>
</comment>
<dbReference type="AlphaFoldDB" id="A0A934WYY7"/>
<feature type="transmembrane region" description="Helical" evidence="5">
    <location>
        <begin position="116"/>
        <end position="135"/>
    </location>
</feature>
<reference evidence="6" key="1">
    <citation type="submission" date="2021-01" db="EMBL/GenBank/DDBJ databases">
        <title>Marivirga aurantiaca sp. nov., isolated from intertidal surface sediments.</title>
        <authorList>
            <person name="Zhang M."/>
        </authorList>
    </citation>
    <scope>NUCLEOTIDE SEQUENCE</scope>
    <source>
        <strain evidence="6">S37H4</strain>
    </source>
</reference>
<dbReference type="GO" id="GO:0012505">
    <property type="term" value="C:endomembrane system"/>
    <property type="evidence" value="ECO:0007669"/>
    <property type="project" value="UniProtKB-SubCell"/>
</dbReference>
<sequence length="173" mass="18309">MKTVILLKRYIKDLVYGANDGIVTTFAIVASIEGAELGTAAILIVGFASLFADGFSMASSNFLSNKAENARKANNGIASNTEKENPKIAALFTFIAFVLIGLIPLIPYFFKTDNYNTFLLSCIATAIALFGSGALRTKATGGSALRAGTEMLLIGGSAASVAYFIGNFLEQWK</sequence>
<evidence type="ECO:0000256" key="3">
    <source>
        <dbReference type="ARBA" id="ARBA00022989"/>
    </source>
</evidence>
<evidence type="ECO:0000256" key="5">
    <source>
        <dbReference type="SAM" id="Phobius"/>
    </source>
</evidence>
<dbReference type="GO" id="GO:0005384">
    <property type="term" value="F:manganese ion transmembrane transporter activity"/>
    <property type="evidence" value="ECO:0007669"/>
    <property type="project" value="InterPro"/>
</dbReference>
<dbReference type="GO" id="GO:0030026">
    <property type="term" value="P:intracellular manganese ion homeostasis"/>
    <property type="evidence" value="ECO:0007669"/>
    <property type="project" value="InterPro"/>
</dbReference>
<evidence type="ECO:0000313" key="6">
    <source>
        <dbReference type="EMBL" id="MBK6265579.1"/>
    </source>
</evidence>
<keyword evidence="2 5" id="KW-0812">Transmembrane</keyword>
<name>A0A934WYY7_9BACT</name>
<dbReference type="InterPro" id="IPR008217">
    <property type="entry name" value="Ccc1_fam"/>
</dbReference>
<dbReference type="EMBL" id="JAEQBW010000004">
    <property type="protein sequence ID" value="MBK6265579.1"/>
    <property type="molecule type" value="Genomic_DNA"/>
</dbReference>
<comment type="caution">
    <text evidence="6">The sequence shown here is derived from an EMBL/GenBank/DDBJ whole genome shotgun (WGS) entry which is preliminary data.</text>
</comment>
<dbReference type="RefSeq" id="WP_201431256.1">
    <property type="nucleotide sequence ID" value="NZ_JAEQBW010000004.1"/>
</dbReference>
<dbReference type="PANTHER" id="PTHR31851">
    <property type="entry name" value="FE(2+)/MN(2+) TRANSPORTER PCL1"/>
    <property type="match status" value="1"/>
</dbReference>
<keyword evidence="4 5" id="KW-0472">Membrane</keyword>
<feature type="transmembrane region" description="Helical" evidence="5">
    <location>
        <begin position="88"/>
        <end position="110"/>
    </location>
</feature>
<dbReference type="Pfam" id="PF01988">
    <property type="entry name" value="VIT1"/>
    <property type="match status" value="2"/>
</dbReference>
<evidence type="ECO:0000256" key="2">
    <source>
        <dbReference type="ARBA" id="ARBA00022692"/>
    </source>
</evidence>
<protein>
    <submittedName>
        <fullName evidence="6">VIT1/CCC1 transporter family protein</fullName>
    </submittedName>
</protein>
<gene>
    <name evidence="6" type="ORF">JKA74_11070</name>
</gene>
<keyword evidence="7" id="KW-1185">Reference proteome</keyword>
<keyword evidence="3 5" id="KW-1133">Transmembrane helix</keyword>
<proteinExistence type="predicted"/>